<gene>
    <name evidence="1" type="ORF">RND15_02100</name>
</gene>
<dbReference type="RefSeq" id="WP_311721778.1">
    <property type="nucleotide sequence ID" value="NZ_JAVRFD010000001.1"/>
</dbReference>
<dbReference type="Gene3D" id="3.40.50.1000">
    <property type="entry name" value="HAD superfamily/HAD-like"/>
    <property type="match status" value="1"/>
</dbReference>
<dbReference type="InterPro" id="IPR010033">
    <property type="entry name" value="HAD_SF_ppase_IIIC"/>
</dbReference>
<dbReference type="SUPFAM" id="SSF56784">
    <property type="entry name" value="HAD-like"/>
    <property type="match status" value="1"/>
</dbReference>
<dbReference type="InterPro" id="IPR036412">
    <property type="entry name" value="HAD-like_sf"/>
</dbReference>
<comment type="caution">
    <text evidence="1">The sequence shown here is derived from an EMBL/GenBank/DDBJ whole genome shotgun (WGS) entry which is preliminary data.</text>
</comment>
<dbReference type="Proteomes" id="UP001180754">
    <property type="component" value="Unassembled WGS sequence"/>
</dbReference>
<evidence type="ECO:0000313" key="2">
    <source>
        <dbReference type="Proteomes" id="UP001180754"/>
    </source>
</evidence>
<dbReference type="NCBIfam" id="TIGR01681">
    <property type="entry name" value="HAD-SF-IIIC"/>
    <property type="match status" value="1"/>
</dbReference>
<organism evidence="1 2">
    <name type="scientific">Streptomyces lonegramiae</name>
    <dbReference type="NCBI Taxonomy" id="3075524"/>
    <lineage>
        <taxon>Bacteria</taxon>
        <taxon>Bacillati</taxon>
        <taxon>Actinomycetota</taxon>
        <taxon>Actinomycetes</taxon>
        <taxon>Kitasatosporales</taxon>
        <taxon>Streptomycetaceae</taxon>
        <taxon>Streptomyces</taxon>
    </lineage>
</organism>
<dbReference type="InterPro" id="IPR023214">
    <property type="entry name" value="HAD_sf"/>
</dbReference>
<evidence type="ECO:0000313" key="1">
    <source>
        <dbReference type="EMBL" id="MDT0541509.1"/>
    </source>
</evidence>
<dbReference type="Gene3D" id="3.40.630.30">
    <property type="match status" value="1"/>
</dbReference>
<sequence length="341" mass="37150">MSTVKCLVWDLDDTLWDGVVLEGDDPVPVSAAVETLTALDKRGILHAVASRGEHEVAAAHLRRHGLDDLFTVVEVGWGAKSAAVRRIAETLGIGLDTLAFVDNDPVERAEVAAALPMVRCYPAEQAGRLPDLGEFQPEFVTAESRQRRTMYRVEAERRSAEEDHTGPATDFLASLDLVLTLRPATPDDLARAHELTVRTHQLNTTGWTADMAELRRLCASGDHEVLVASLTDRFGPYGTIGLAISEIGATESVLKLLLMSCRVTSRGVGAVLLDHLVRRALAAGRRPRAEFVPTSVNRIMLVTLRFAGFDVVDRAGDRLLLELRNEPSAQTGHVRVVTPGF</sequence>
<dbReference type="InterPro" id="IPR010037">
    <property type="entry name" value="FkbH_domain"/>
</dbReference>
<keyword evidence="2" id="KW-1185">Reference proteome</keyword>
<accession>A0ABU2X6G5</accession>
<dbReference type="SUPFAM" id="SSF55729">
    <property type="entry name" value="Acyl-CoA N-acyltransferases (Nat)"/>
    <property type="match status" value="1"/>
</dbReference>
<name>A0ABU2X6G5_9ACTN</name>
<dbReference type="EMBL" id="JAVRFD010000001">
    <property type="protein sequence ID" value="MDT0541509.1"/>
    <property type="molecule type" value="Genomic_DNA"/>
</dbReference>
<reference evidence="1" key="1">
    <citation type="submission" date="2024-05" db="EMBL/GenBank/DDBJ databases">
        <title>30 novel species of actinomycetes from the DSMZ collection.</title>
        <authorList>
            <person name="Nouioui I."/>
        </authorList>
    </citation>
    <scope>NUCLEOTIDE SEQUENCE</scope>
    <source>
        <strain evidence="1">DSM 41529</strain>
    </source>
</reference>
<proteinExistence type="predicted"/>
<dbReference type="NCBIfam" id="TIGR01686">
    <property type="entry name" value="FkbH"/>
    <property type="match status" value="1"/>
</dbReference>
<protein>
    <submittedName>
        <fullName evidence="1">HAD-IIIC family phosphatase</fullName>
    </submittedName>
</protein>
<dbReference type="InterPro" id="IPR016181">
    <property type="entry name" value="Acyl_CoA_acyltransferase"/>
</dbReference>